<organism evidence="1 2">
    <name type="scientific">Linum trigynum</name>
    <dbReference type="NCBI Taxonomy" id="586398"/>
    <lineage>
        <taxon>Eukaryota</taxon>
        <taxon>Viridiplantae</taxon>
        <taxon>Streptophyta</taxon>
        <taxon>Embryophyta</taxon>
        <taxon>Tracheophyta</taxon>
        <taxon>Spermatophyta</taxon>
        <taxon>Magnoliopsida</taxon>
        <taxon>eudicotyledons</taxon>
        <taxon>Gunneridae</taxon>
        <taxon>Pentapetalae</taxon>
        <taxon>rosids</taxon>
        <taxon>fabids</taxon>
        <taxon>Malpighiales</taxon>
        <taxon>Linaceae</taxon>
        <taxon>Linum</taxon>
    </lineage>
</organism>
<reference evidence="1 2" key="1">
    <citation type="submission" date="2024-04" db="EMBL/GenBank/DDBJ databases">
        <authorList>
            <person name="Fracassetti M."/>
        </authorList>
    </citation>
    <scope>NUCLEOTIDE SEQUENCE [LARGE SCALE GENOMIC DNA]</scope>
</reference>
<sequence>MRILSFNCVILSSPSLSSLAFSTASDFGLQFLDLKSKRRLVWDGHWNERLLPADPCRGGVFLGMGSDPTESVRPLLTAGGFWIWDRDEIWGLK</sequence>
<dbReference type="Proteomes" id="UP001497516">
    <property type="component" value="Chromosome 5"/>
</dbReference>
<evidence type="ECO:0000313" key="1">
    <source>
        <dbReference type="EMBL" id="CAL1389618.1"/>
    </source>
</evidence>
<name>A0AAV2EVK5_9ROSI</name>
<proteinExistence type="predicted"/>
<evidence type="ECO:0000313" key="2">
    <source>
        <dbReference type="Proteomes" id="UP001497516"/>
    </source>
</evidence>
<protein>
    <submittedName>
        <fullName evidence="1">Uncharacterized protein</fullName>
    </submittedName>
</protein>
<dbReference type="AlphaFoldDB" id="A0AAV2EVK5"/>
<dbReference type="EMBL" id="OZ034818">
    <property type="protein sequence ID" value="CAL1389618.1"/>
    <property type="molecule type" value="Genomic_DNA"/>
</dbReference>
<accession>A0AAV2EVK5</accession>
<gene>
    <name evidence="1" type="ORF">LTRI10_LOCUS30464</name>
</gene>
<keyword evidence="2" id="KW-1185">Reference proteome</keyword>